<feature type="region of interest" description="Disordered" evidence="4">
    <location>
        <begin position="335"/>
        <end position="389"/>
    </location>
</feature>
<feature type="domain" description="RING-CH-type" evidence="5">
    <location>
        <begin position="52"/>
        <end position="87"/>
    </location>
</feature>
<gene>
    <name evidence="6" type="ORF">PECAL_3P17680</name>
</gene>
<dbReference type="GO" id="GO:0008270">
    <property type="term" value="F:zinc ion binding"/>
    <property type="evidence" value="ECO:0007669"/>
    <property type="project" value="UniProtKB-KW"/>
</dbReference>
<keyword evidence="3" id="KW-0862">Zinc</keyword>
<dbReference type="InterPro" id="IPR011990">
    <property type="entry name" value="TPR-like_helical_dom_sf"/>
</dbReference>
<accession>A0A8J2SFL2</accession>
<reference evidence="6" key="1">
    <citation type="submission" date="2021-11" db="EMBL/GenBank/DDBJ databases">
        <authorList>
            <consortium name="Genoscope - CEA"/>
            <person name="William W."/>
        </authorList>
    </citation>
    <scope>NUCLEOTIDE SEQUENCE</scope>
</reference>
<evidence type="ECO:0000313" key="7">
    <source>
        <dbReference type="Proteomes" id="UP000789595"/>
    </source>
</evidence>
<dbReference type="Gene3D" id="3.30.40.10">
    <property type="entry name" value="Zinc/RING finger domain, C3HC4 (zinc finger)"/>
    <property type="match status" value="1"/>
</dbReference>
<protein>
    <recommendedName>
        <fullName evidence="5">RING-CH-type domain-containing protein</fullName>
    </recommendedName>
</protein>
<dbReference type="AlphaFoldDB" id="A0A8J2SFL2"/>
<name>A0A8J2SFL2_9STRA</name>
<keyword evidence="7" id="KW-1185">Reference proteome</keyword>
<dbReference type="Gene3D" id="1.25.40.10">
    <property type="entry name" value="Tetratricopeptide repeat domain"/>
    <property type="match status" value="1"/>
</dbReference>
<organism evidence="6 7">
    <name type="scientific">Pelagomonas calceolata</name>
    <dbReference type="NCBI Taxonomy" id="35677"/>
    <lineage>
        <taxon>Eukaryota</taxon>
        <taxon>Sar</taxon>
        <taxon>Stramenopiles</taxon>
        <taxon>Ochrophyta</taxon>
        <taxon>Pelagophyceae</taxon>
        <taxon>Pelagomonadales</taxon>
        <taxon>Pelagomonadaceae</taxon>
        <taxon>Pelagomonas</taxon>
    </lineage>
</organism>
<dbReference type="InterPro" id="IPR013083">
    <property type="entry name" value="Znf_RING/FYVE/PHD"/>
</dbReference>
<dbReference type="Pfam" id="PF12906">
    <property type="entry name" value="RINGv"/>
    <property type="match status" value="1"/>
</dbReference>
<evidence type="ECO:0000313" key="6">
    <source>
        <dbReference type="EMBL" id="CAH0371813.1"/>
    </source>
</evidence>
<dbReference type="Pfam" id="PF13374">
    <property type="entry name" value="TPR_10"/>
    <property type="match status" value="2"/>
</dbReference>
<sequence>MYFTYCAACAAPLGLSLGKKCGAEQYNANNKCTEAVAVAVEACAEDTKGQTCYICTQALHWKTKEGLVRMCACRGTAGFVHVSCLAEQAKILIAEAEENNLTDKVNERWQRWRTCSLCEQEYHGLVGCALGWACWKTYAGRPEEDMARRFAMSVLGNGLSDAKHHKDALSVREAELSLLRRIGAPQNDILLVKGNVANTYQLLERREDALTLRREVYSECVNLHGEEHFDTIREANNYASSLHNLRRFEEAKALFRKMIPVARRLLGESHHLTLTMRWTYALTLYRADGATLDDLCVAVTTLEETKRIARRVLGGAHPLTKALERHLGLARAALRAREAPPPSSSARDPSAADDDATPAAPAAAVDSGPDGSSGKVPAAACDAEASSSK</sequence>
<dbReference type="InterPro" id="IPR011016">
    <property type="entry name" value="Znf_RING-CH"/>
</dbReference>
<evidence type="ECO:0000256" key="2">
    <source>
        <dbReference type="ARBA" id="ARBA00022771"/>
    </source>
</evidence>
<evidence type="ECO:0000256" key="4">
    <source>
        <dbReference type="SAM" id="MobiDB-lite"/>
    </source>
</evidence>
<evidence type="ECO:0000256" key="3">
    <source>
        <dbReference type="ARBA" id="ARBA00022833"/>
    </source>
</evidence>
<dbReference type="EMBL" id="CAKKNE010000003">
    <property type="protein sequence ID" value="CAH0371813.1"/>
    <property type="molecule type" value="Genomic_DNA"/>
</dbReference>
<keyword evidence="1" id="KW-0479">Metal-binding</keyword>
<dbReference type="SUPFAM" id="SSF48452">
    <property type="entry name" value="TPR-like"/>
    <property type="match status" value="1"/>
</dbReference>
<comment type="caution">
    <text evidence="6">The sequence shown here is derived from an EMBL/GenBank/DDBJ whole genome shotgun (WGS) entry which is preliminary data.</text>
</comment>
<proteinExistence type="predicted"/>
<keyword evidence="2" id="KW-0863">Zinc-finger</keyword>
<evidence type="ECO:0000259" key="5">
    <source>
        <dbReference type="Pfam" id="PF12906"/>
    </source>
</evidence>
<evidence type="ECO:0000256" key="1">
    <source>
        <dbReference type="ARBA" id="ARBA00022723"/>
    </source>
</evidence>
<dbReference type="Proteomes" id="UP000789595">
    <property type="component" value="Unassembled WGS sequence"/>
</dbReference>